<name>A0A090X4F3_9FLAO</name>
<evidence type="ECO:0000313" key="9">
    <source>
        <dbReference type="Proteomes" id="UP000029643"/>
    </source>
</evidence>
<organism evidence="8 9">
    <name type="scientific">Algibacter lectus</name>
    <dbReference type="NCBI Taxonomy" id="221126"/>
    <lineage>
        <taxon>Bacteria</taxon>
        <taxon>Pseudomonadati</taxon>
        <taxon>Bacteroidota</taxon>
        <taxon>Flavobacteriia</taxon>
        <taxon>Flavobacteriales</taxon>
        <taxon>Flavobacteriaceae</taxon>
        <taxon>Algibacter</taxon>
    </lineage>
</organism>
<evidence type="ECO:0000259" key="6">
    <source>
        <dbReference type="Pfam" id="PF07980"/>
    </source>
</evidence>
<evidence type="ECO:0000256" key="5">
    <source>
        <dbReference type="ARBA" id="ARBA00023237"/>
    </source>
</evidence>
<comment type="subcellular location">
    <subcellularLocation>
        <location evidence="1">Cell outer membrane</location>
    </subcellularLocation>
</comment>
<sequence length="472" mass="53247">MKYIKTIITVFSFILVTNCDSFLEVDQIGKSSIPVFFSDMDGIRGALPGAYSSVYKYYGEELVLYPDVAGDMLQLVSVGDNPMLSQYNYNSNPQDELTAVGGIWTDANEALVNVNNILEYQPELLDAFPESADELRIIKAEALFLRALIHFDLVRVYAQPYNFTADASHIGVPVILKTPSSDDNVARNTVKEVYTQIIKDLKESETLYGDETGSESSYYASKRAVYGLLARAFLYTENWTEAVSYSTLAINSTPLAEGQDYLDMFLEVEDDDESLFKLNGKLKSPELISFYNLQSPLGYASEKLMNLLDENPDDLRLQLLEFNSGANTYGTLKYLKESLPIAEKYYNIIVLRTSEMYLIRAEANNNLDALTEAIADVKTLLARNYQKEVSEITITENTKEAVAALIDVERTKELCFEGHRLYDLTRTKQDMVRDASTSSNINEVLYPNSMFILPIPQKEMDVNTGMIQNEDY</sequence>
<evidence type="ECO:0000256" key="4">
    <source>
        <dbReference type="ARBA" id="ARBA00023136"/>
    </source>
</evidence>
<proteinExistence type="inferred from homology"/>
<dbReference type="InterPro" id="IPR033985">
    <property type="entry name" value="SusD-like_N"/>
</dbReference>
<dbReference type="GO" id="GO:0009279">
    <property type="term" value="C:cell outer membrane"/>
    <property type="evidence" value="ECO:0007669"/>
    <property type="project" value="UniProtKB-SubCell"/>
</dbReference>
<dbReference type="InterPro" id="IPR011990">
    <property type="entry name" value="TPR-like_helical_dom_sf"/>
</dbReference>
<comment type="similarity">
    <text evidence="2">Belongs to the SusD family.</text>
</comment>
<evidence type="ECO:0000256" key="3">
    <source>
        <dbReference type="ARBA" id="ARBA00022729"/>
    </source>
</evidence>
<protein>
    <submittedName>
        <fullName evidence="8">Putative outer membrane protein</fullName>
    </submittedName>
</protein>
<keyword evidence="3" id="KW-0732">Signal</keyword>
<keyword evidence="5" id="KW-0998">Cell outer membrane</keyword>
<dbReference type="SUPFAM" id="SSF48452">
    <property type="entry name" value="TPR-like"/>
    <property type="match status" value="1"/>
</dbReference>
<dbReference type="InterPro" id="IPR012944">
    <property type="entry name" value="SusD_RagB_dom"/>
</dbReference>
<gene>
    <name evidence="8" type="ORF">JCM19274_5395</name>
</gene>
<dbReference type="Gene3D" id="1.25.40.390">
    <property type="match status" value="1"/>
</dbReference>
<dbReference type="Proteomes" id="UP000029643">
    <property type="component" value="Unassembled WGS sequence"/>
</dbReference>
<feature type="domain" description="SusD-like N-terminal" evidence="7">
    <location>
        <begin position="53"/>
        <end position="234"/>
    </location>
</feature>
<dbReference type="EMBL" id="BBNU01000001">
    <property type="protein sequence ID" value="GAL77682.1"/>
    <property type="molecule type" value="Genomic_DNA"/>
</dbReference>
<dbReference type="Pfam" id="PF07980">
    <property type="entry name" value="SusD_RagB"/>
    <property type="match status" value="1"/>
</dbReference>
<feature type="domain" description="RagB/SusD" evidence="6">
    <location>
        <begin position="328"/>
        <end position="472"/>
    </location>
</feature>
<evidence type="ECO:0000313" key="8">
    <source>
        <dbReference type="EMBL" id="GAL77682.1"/>
    </source>
</evidence>
<keyword evidence="4" id="KW-0472">Membrane</keyword>
<dbReference type="Gene3D" id="1.25.40.900">
    <property type="match status" value="1"/>
</dbReference>
<dbReference type="RefSeq" id="WP_042495016.1">
    <property type="nucleotide sequence ID" value="NZ_BBNU01000001.1"/>
</dbReference>
<comment type="caution">
    <text evidence="8">The sequence shown here is derived from an EMBL/GenBank/DDBJ whole genome shotgun (WGS) entry which is preliminary data.</text>
</comment>
<evidence type="ECO:0000259" key="7">
    <source>
        <dbReference type="Pfam" id="PF14322"/>
    </source>
</evidence>
<dbReference type="Gene3D" id="2.20.20.130">
    <property type="match status" value="1"/>
</dbReference>
<dbReference type="AlphaFoldDB" id="A0A090X4F3"/>
<dbReference type="Pfam" id="PF14322">
    <property type="entry name" value="SusD-like_3"/>
    <property type="match status" value="1"/>
</dbReference>
<reference evidence="8 9" key="1">
    <citation type="journal article" date="2014" name="Genome Announc.">
        <title>Draft Genome Sequences of Marine Flavobacterium Algibacter lectus Strains SS8 and NR4.</title>
        <authorList>
            <person name="Takatani N."/>
            <person name="Nakanishi M."/>
            <person name="Meirelles P."/>
            <person name="Mino S."/>
            <person name="Suda W."/>
            <person name="Oshima K."/>
            <person name="Hattori M."/>
            <person name="Ohkuma M."/>
            <person name="Hosokawa M."/>
            <person name="Miyashita K."/>
            <person name="Thompson F.L."/>
            <person name="Niwa A."/>
            <person name="Sawabe T."/>
            <person name="Sawabe T."/>
        </authorList>
    </citation>
    <scope>NUCLEOTIDE SEQUENCE [LARGE SCALE GENOMIC DNA]</scope>
    <source>
        <strain evidence="9">JCM19274</strain>
    </source>
</reference>
<evidence type="ECO:0000256" key="2">
    <source>
        <dbReference type="ARBA" id="ARBA00006275"/>
    </source>
</evidence>
<evidence type="ECO:0000256" key="1">
    <source>
        <dbReference type="ARBA" id="ARBA00004442"/>
    </source>
</evidence>
<accession>A0A090X4F3</accession>